<dbReference type="Proteomes" id="UP000215767">
    <property type="component" value="Unassembled WGS sequence"/>
</dbReference>
<sequence>MPKKSAERLERRHIETLVMVARLGSIHAAARALELPQPQVTNLLRDAELIVGHRLFERSHKGCTVLPEARDWIGSAIYAEKALGTLDTLNTSHRMRLRLGCIPRVTHVFVPALLSELEGMGDHFQLEILEGTSNQFQSLLMEGELDCFIGRRPAAMDEAGDRFAMETLYEEAVVLVAGRHHPLAKKARVELRDLAGYSWILPRSHSSSRKTLNDIFAREGIAAPTAMIASLSFLSHLHLVAKSDCLSIAPDRAAREFEDAGSISILRTPSNFGEYAIVMAHHHTILDHPGFREFAAAARRAAERIRTRRNRR</sequence>
<dbReference type="InterPro" id="IPR050950">
    <property type="entry name" value="HTH-type_LysR_regulators"/>
</dbReference>
<evidence type="ECO:0000256" key="1">
    <source>
        <dbReference type="ARBA" id="ARBA00009437"/>
    </source>
</evidence>
<gene>
    <name evidence="6" type="ORF">CAL28_15555</name>
</gene>
<dbReference type="EMBL" id="NEVS01000004">
    <property type="protein sequence ID" value="OZI60793.1"/>
    <property type="molecule type" value="Genomic_DNA"/>
</dbReference>
<accession>A0A261UIV9</accession>
<dbReference type="PROSITE" id="PS50931">
    <property type="entry name" value="HTH_LYSR"/>
    <property type="match status" value="1"/>
</dbReference>
<comment type="similarity">
    <text evidence="1">Belongs to the LysR transcriptional regulatory family.</text>
</comment>
<dbReference type="Pfam" id="PF00126">
    <property type="entry name" value="HTH_1"/>
    <property type="match status" value="1"/>
</dbReference>
<organism evidence="6 7">
    <name type="scientific">Bordetella genomosp. 11</name>
    <dbReference type="NCBI Taxonomy" id="1416808"/>
    <lineage>
        <taxon>Bacteria</taxon>
        <taxon>Pseudomonadati</taxon>
        <taxon>Pseudomonadota</taxon>
        <taxon>Betaproteobacteria</taxon>
        <taxon>Burkholderiales</taxon>
        <taxon>Alcaligenaceae</taxon>
        <taxon>Bordetella</taxon>
    </lineage>
</organism>
<dbReference type="InterPro" id="IPR005119">
    <property type="entry name" value="LysR_subst-bd"/>
</dbReference>
<proteinExistence type="inferred from homology"/>
<dbReference type="PANTHER" id="PTHR30419">
    <property type="entry name" value="HTH-TYPE TRANSCRIPTIONAL REGULATOR YBHD"/>
    <property type="match status" value="1"/>
</dbReference>
<dbReference type="OrthoDB" id="8804410at2"/>
<evidence type="ECO:0000313" key="6">
    <source>
        <dbReference type="EMBL" id="OZI60793.1"/>
    </source>
</evidence>
<evidence type="ECO:0000256" key="2">
    <source>
        <dbReference type="ARBA" id="ARBA00023015"/>
    </source>
</evidence>
<dbReference type="InterPro" id="IPR000847">
    <property type="entry name" value="LysR_HTH_N"/>
</dbReference>
<dbReference type="AlphaFoldDB" id="A0A261UIV9"/>
<dbReference type="Gene3D" id="1.10.10.10">
    <property type="entry name" value="Winged helix-like DNA-binding domain superfamily/Winged helix DNA-binding domain"/>
    <property type="match status" value="1"/>
</dbReference>
<comment type="caution">
    <text evidence="6">The sequence shown here is derived from an EMBL/GenBank/DDBJ whole genome shotgun (WGS) entry which is preliminary data.</text>
</comment>
<evidence type="ECO:0000313" key="7">
    <source>
        <dbReference type="Proteomes" id="UP000215767"/>
    </source>
</evidence>
<dbReference type="SUPFAM" id="SSF46785">
    <property type="entry name" value="Winged helix' DNA-binding domain"/>
    <property type="match status" value="1"/>
</dbReference>
<dbReference type="Gene3D" id="3.40.190.290">
    <property type="match status" value="1"/>
</dbReference>
<dbReference type="InterPro" id="IPR036390">
    <property type="entry name" value="WH_DNA-bd_sf"/>
</dbReference>
<dbReference type="SUPFAM" id="SSF53850">
    <property type="entry name" value="Periplasmic binding protein-like II"/>
    <property type="match status" value="1"/>
</dbReference>
<keyword evidence="7" id="KW-1185">Reference proteome</keyword>
<reference evidence="7" key="1">
    <citation type="submission" date="2017-05" db="EMBL/GenBank/DDBJ databases">
        <title>Complete and WGS of Bordetella genogroups.</title>
        <authorList>
            <person name="Spilker T."/>
            <person name="Lipuma J."/>
        </authorList>
    </citation>
    <scope>NUCLEOTIDE SEQUENCE [LARGE SCALE GENOMIC DNA]</scope>
    <source>
        <strain evidence="7">AU8856</strain>
    </source>
</reference>
<keyword evidence="4" id="KW-0804">Transcription</keyword>
<dbReference type="GO" id="GO:0003677">
    <property type="term" value="F:DNA binding"/>
    <property type="evidence" value="ECO:0007669"/>
    <property type="project" value="UniProtKB-KW"/>
</dbReference>
<keyword evidence="2" id="KW-0805">Transcription regulation</keyword>
<feature type="domain" description="HTH lysR-type" evidence="5">
    <location>
        <begin position="9"/>
        <end position="66"/>
    </location>
</feature>
<name>A0A261UIV9_9BORD</name>
<dbReference type="RefSeq" id="WP_094842199.1">
    <property type="nucleotide sequence ID" value="NZ_NEVS01000004.1"/>
</dbReference>
<dbReference type="PANTHER" id="PTHR30419:SF8">
    <property type="entry name" value="NITROGEN ASSIMILATION TRANSCRIPTIONAL ACTIVATOR-RELATED"/>
    <property type="match status" value="1"/>
</dbReference>
<protein>
    <recommendedName>
        <fullName evidence="5">HTH lysR-type domain-containing protein</fullName>
    </recommendedName>
</protein>
<keyword evidence="3" id="KW-0238">DNA-binding</keyword>
<dbReference type="InterPro" id="IPR036388">
    <property type="entry name" value="WH-like_DNA-bd_sf"/>
</dbReference>
<dbReference type="Pfam" id="PF03466">
    <property type="entry name" value="LysR_substrate"/>
    <property type="match status" value="1"/>
</dbReference>
<dbReference type="GO" id="GO:0003700">
    <property type="term" value="F:DNA-binding transcription factor activity"/>
    <property type="evidence" value="ECO:0007669"/>
    <property type="project" value="InterPro"/>
</dbReference>
<evidence type="ECO:0000256" key="4">
    <source>
        <dbReference type="ARBA" id="ARBA00023163"/>
    </source>
</evidence>
<evidence type="ECO:0000259" key="5">
    <source>
        <dbReference type="PROSITE" id="PS50931"/>
    </source>
</evidence>
<evidence type="ECO:0000256" key="3">
    <source>
        <dbReference type="ARBA" id="ARBA00023125"/>
    </source>
</evidence>
<dbReference type="GO" id="GO:0005829">
    <property type="term" value="C:cytosol"/>
    <property type="evidence" value="ECO:0007669"/>
    <property type="project" value="TreeGrafter"/>
</dbReference>